<organism evidence="7 8">
    <name type="scientific">Alicyclobacillus cellulosilyticus</name>
    <dbReference type="NCBI Taxonomy" id="1003997"/>
    <lineage>
        <taxon>Bacteria</taxon>
        <taxon>Bacillati</taxon>
        <taxon>Bacillota</taxon>
        <taxon>Bacilli</taxon>
        <taxon>Bacillales</taxon>
        <taxon>Alicyclobacillaceae</taxon>
        <taxon>Alicyclobacillus</taxon>
    </lineage>
</organism>
<keyword evidence="3" id="KW-1278">Translocase</keyword>
<dbReference type="Gene3D" id="3.30.460.80">
    <property type="entry name" value="NADH:ubiquinone oxidoreductase, 30kDa subunit"/>
    <property type="match status" value="1"/>
</dbReference>
<feature type="compositionally biased region" description="Basic and acidic residues" evidence="5">
    <location>
        <begin position="31"/>
        <end position="47"/>
    </location>
</feature>
<comment type="caution">
    <text evidence="7">The sequence shown here is derived from an EMBL/GenBank/DDBJ whole genome shotgun (WGS) entry which is preliminary data.</text>
</comment>
<comment type="catalytic activity">
    <reaction evidence="4">
        <text>a quinone + NADH + 5 H(+)(in) = a quinol + NAD(+) + 4 H(+)(out)</text>
        <dbReference type="Rhea" id="RHEA:57888"/>
        <dbReference type="ChEBI" id="CHEBI:15378"/>
        <dbReference type="ChEBI" id="CHEBI:24646"/>
        <dbReference type="ChEBI" id="CHEBI:57540"/>
        <dbReference type="ChEBI" id="CHEBI:57945"/>
        <dbReference type="ChEBI" id="CHEBI:132124"/>
    </reaction>
</comment>
<dbReference type="PANTHER" id="PTHR10884:SF14">
    <property type="entry name" value="NADH DEHYDROGENASE [UBIQUINONE] IRON-SULFUR PROTEIN 3, MITOCHONDRIAL"/>
    <property type="match status" value="1"/>
</dbReference>
<dbReference type="Proteomes" id="UP000637695">
    <property type="component" value="Unassembled WGS sequence"/>
</dbReference>
<keyword evidence="4" id="KW-0874">Quinone</keyword>
<dbReference type="SUPFAM" id="SSF143243">
    <property type="entry name" value="Nqo5-like"/>
    <property type="match status" value="1"/>
</dbReference>
<feature type="region of interest" description="Disordered" evidence="5">
    <location>
        <begin position="1"/>
        <end position="64"/>
    </location>
</feature>
<evidence type="ECO:0000259" key="6">
    <source>
        <dbReference type="Pfam" id="PF00329"/>
    </source>
</evidence>
<reference evidence="7" key="1">
    <citation type="journal article" date="2014" name="Int. J. Syst. Evol. Microbiol.">
        <title>Complete genome sequence of Corynebacterium casei LMG S-19264T (=DSM 44701T), isolated from a smear-ripened cheese.</title>
        <authorList>
            <consortium name="US DOE Joint Genome Institute (JGI-PGF)"/>
            <person name="Walter F."/>
            <person name="Albersmeier A."/>
            <person name="Kalinowski J."/>
            <person name="Ruckert C."/>
        </authorList>
    </citation>
    <scope>NUCLEOTIDE SEQUENCE</scope>
    <source>
        <strain evidence="7">JCM 18487</strain>
    </source>
</reference>
<evidence type="ECO:0000256" key="2">
    <source>
        <dbReference type="ARBA" id="ARBA00022448"/>
    </source>
</evidence>
<feature type="compositionally biased region" description="Polar residues" evidence="5">
    <location>
        <begin position="1"/>
        <end position="14"/>
    </location>
</feature>
<dbReference type="GO" id="GO:0008137">
    <property type="term" value="F:NADH dehydrogenase (ubiquinone) activity"/>
    <property type="evidence" value="ECO:0007669"/>
    <property type="project" value="InterPro"/>
</dbReference>
<name>A0A917KEY5_9BACL</name>
<evidence type="ECO:0000256" key="1">
    <source>
        <dbReference type="ARBA" id="ARBA00007569"/>
    </source>
</evidence>
<dbReference type="GO" id="GO:0016651">
    <property type="term" value="F:oxidoreductase activity, acting on NAD(P)H"/>
    <property type="evidence" value="ECO:0007669"/>
    <property type="project" value="InterPro"/>
</dbReference>
<evidence type="ECO:0000256" key="4">
    <source>
        <dbReference type="RuleBase" id="RU003582"/>
    </source>
</evidence>
<dbReference type="PROSITE" id="PS00542">
    <property type="entry name" value="COMPLEX1_30K"/>
    <property type="match status" value="1"/>
</dbReference>
<keyword evidence="8" id="KW-1185">Reference proteome</keyword>
<protein>
    <recommendedName>
        <fullName evidence="4">NADH-quinone oxidoreductase</fullName>
        <ecNumber evidence="4">7.1.1.-</ecNumber>
    </recommendedName>
</protein>
<comment type="similarity">
    <text evidence="1 3">Belongs to the complex I 30 kDa subunit family.</text>
</comment>
<dbReference type="InterPro" id="IPR037232">
    <property type="entry name" value="NADH_quin_OxRdtase_su_C/D-like"/>
</dbReference>
<dbReference type="PANTHER" id="PTHR10884">
    <property type="entry name" value="NADH DEHYDROGENASE UBIQUINONE IRON-SULFUR PROTEIN 3"/>
    <property type="match status" value="1"/>
</dbReference>
<keyword evidence="3" id="KW-0520">NAD</keyword>
<accession>A0A917KEY5</accession>
<comment type="function">
    <text evidence="4">NDH-1 shuttles electrons from NADH, via FMN and iron-sulfur (Fe-S) centers, to quinones in the respiratory chain.</text>
</comment>
<dbReference type="GO" id="GO:0048038">
    <property type="term" value="F:quinone binding"/>
    <property type="evidence" value="ECO:0007669"/>
    <property type="project" value="UniProtKB-KW"/>
</dbReference>
<dbReference type="RefSeq" id="WP_188882858.1">
    <property type="nucleotide sequence ID" value="NZ_BMOY01000035.1"/>
</dbReference>
<evidence type="ECO:0000313" key="7">
    <source>
        <dbReference type="EMBL" id="GGJ11002.1"/>
    </source>
</evidence>
<dbReference type="Pfam" id="PF00329">
    <property type="entry name" value="Complex1_30kDa"/>
    <property type="match status" value="1"/>
</dbReference>
<dbReference type="AlphaFoldDB" id="A0A917KEY5"/>
<evidence type="ECO:0000256" key="5">
    <source>
        <dbReference type="SAM" id="MobiDB-lite"/>
    </source>
</evidence>
<dbReference type="EMBL" id="BMOY01000035">
    <property type="protein sequence ID" value="GGJ11002.1"/>
    <property type="molecule type" value="Genomic_DNA"/>
</dbReference>
<dbReference type="InterPro" id="IPR020396">
    <property type="entry name" value="NADH_UbQ_OxRdtase_CS"/>
</dbReference>
<gene>
    <name evidence="7" type="ORF">GCM10010885_20310</name>
</gene>
<evidence type="ECO:0000256" key="3">
    <source>
        <dbReference type="RuleBase" id="RU003456"/>
    </source>
</evidence>
<sequence length="216" mass="23780">MSETNDQVQGQSADAPSARVAAEARPASVHPEGHRPAGERPAGERPAARKPAAPPDPRVEAAKETAARIGAVIAQALGEAAVEETGAAHRTPMVRVRKQDWLAAVSLLKDHPDWRLNYVECMAGTDYPEYIEIALYVQSTSQGHFVCLKTRTDRQDAEVPSLVPCHPGVNWEEREIYDLLGVRFTGHPDLRRIMLWEGFAGHPLRKDYSEWGEGST</sequence>
<feature type="domain" description="NADH:ubiquinone oxidoreductase 30kDa subunit" evidence="6">
    <location>
        <begin position="94"/>
        <end position="209"/>
    </location>
</feature>
<dbReference type="EC" id="7.1.1.-" evidence="4"/>
<keyword evidence="2 3" id="KW-0813">Transport</keyword>
<evidence type="ECO:0000313" key="8">
    <source>
        <dbReference type="Proteomes" id="UP000637695"/>
    </source>
</evidence>
<dbReference type="InterPro" id="IPR001268">
    <property type="entry name" value="NADH_UbQ_OxRdtase_30kDa_su"/>
</dbReference>
<reference evidence="7" key="2">
    <citation type="submission" date="2020-09" db="EMBL/GenBank/DDBJ databases">
        <authorList>
            <person name="Sun Q."/>
            <person name="Ohkuma M."/>
        </authorList>
    </citation>
    <scope>NUCLEOTIDE SEQUENCE</scope>
    <source>
        <strain evidence="7">JCM 18487</strain>
    </source>
</reference>
<proteinExistence type="inferred from homology"/>